<dbReference type="InterPro" id="IPR020596">
    <property type="entry name" value="rRNA_Ade_Mease_Trfase_CS"/>
</dbReference>
<protein>
    <recommendedName>
        <fullName evidence="7">Ribosomal RNA small subunit methyltransferase A</fullName>
        <ecNumber evidence="7">2.1.1.182</ecNumber>
    </recommendedName>
    <alternativeName>
        <fullName evidence="7">16S rRNA (adenine(1518)-N(6)/adenine(1519)-N(6))-dimethyltransferase</fullName>
    </alternativeName>
    <alternativeName>
        <fullName evidence="7">16S rRNA dimethyladenosine transferase</fullName>
    </alternativeName>
    <alternativeName>
        <fullName evidence="7">16S rRNA dimethylase</fullName>
    </alternativeName>
    <alternativeName>
        <fullName evidence="7">S-adenosylmethionine-6-N', N'-adenosyl(rRNA) dimethyltransferase</fullName>
    </alternativeName>
</protein>
<dbReference type="SMART" id="SM00650">
    <property type="entry name" value="rADc"/>
    <property type="match status" value="1"/>
</dbReference>
<comment type="similarity">
    <text evidence="7">Belongs to the class I-like SAM-binding methyltransferase superfamily. rRNA adenine N(6)-methyltransferase family. RsmA subfamily.</text>
</comment>
<dbReference type="NCBIfam" id="TIGR00755">
    <property type="entry name" value="ksgA"/>
    <property type="match status" value="1"/>
</dbReference>
<dbReference type="PANTHER" id="PTHR11727">
    <property type="entry name" value="DIMETHYLADENOSINE TRANSFERASE"/>
    <property type="match status" value="1"/>
</dbReference>
<evidence type="ECO:0000256" key="1">
    <source>
        <dbReference type="ARBA" id="ARBA00022490"/>
    </source>
</evidence>
<dbReference type="InterPro" id="IPR023165">
    <property type="entry name" value="rRNA_Ade_diMease-like_C"/>
</dbReference>
<comment type="catalytic activity">
    <reaction evidence="7">
        <text>adenosine(1518)/adenosine(1519) in 16S rRNA + 4 S-adenosyl-L-methionine = N(6)-dimethyladenosine(1518)/N(6)-dimethyladenosine(1519) in 16S rRNA + 4 S-adenosyl-L-homocysteine + 4 H(+)</text>
        <dbReference type="Rhea" id="RHEA:19609"/>
        <dbReference type="Rhea" id="RHEA-COMP:10232"/>
        <dbReference type="Rhea" id="RHEA-COMP:10233"/>
        <dbReference type="ChEBI" id="CHEBI:15378"/>
        <dbReference type="ChEBI" id="CHEBI:57856"/>
        <dbReference type="ChEBI" id="CHEBI:59789"/>
        <dbReference type="ChEBI" id="CHEBI:74411"/>
        <dbReference type="ChEBI" id="CHEBI:74493"/>
        <dbReference type="EC" id="2.1.1.182"/>
    </reaction>
</comment>
<dbReference type="InterPro" id="IPR029063">
    <property type="entry name" value="SAM-dependent_MTases_sf"/>
</dbReference>
<gene>
    <name evidence="7" type="primary">rsmA</name>
    <name evidence="7" type="synonym">ksgA</name>
    <name evidence="10" type="ordered locus">Ctha_1154</name>
</gene>
<keyword evidence="3 7" id="KW-0489">Methyltransferase</keyword>
<dbReference type="STRING" id="517418.Ctha_1154"/>
<evidence type="ECO:0000256" key="4">
    <source>
        <dbReference type="ARBA" id="ARBA00022679"/>
    </source>
</evidence>
<comment type="function">
    <text evidence="7">Specifically dimethylates two adjacent adenosines (A1518 and A1519) in the loop of a conserved hairpin near the 3'-end of 16S rRNA in the 30S particle. May play a critical role in biogenesis of 30S subunits.</text>
</comment>
<dbReference type="Gene3D" id="1.10.8.100">
    <property type="entry name" value="Ribosomal RNA adenine dimethylase-like, domain 2"/>
    <property type="match status" value="1"/>
</dbReference>
<evidence type="ECO:0000256" key="2">
    <source>
        <dbReference type="ARBA" id="ARBA00022552"/>
    </source>
</evidence>
<feature type="binding site" evidence="7 8">
    <location>
        <position position="67"/>
    </location>
    <ligand>
        <name>S-adenosyl-L-methionine</name>
        <dbReference type="ChEBI" id="CHEBI:59789"/>
    </ligand>
</feature>
<dbReference type="Pfam" id="PF00398">
    <property type="entry name" value="RrnaAD"/>
    <property type="match status" value="1"/>
</dbReference>
<feature type="binding site" evidence="7 8">
    <location>
        <position position="19"/>
    </location>
    <ligand>
        <name>S-adenosyl-L-methionine</name>
        <dbReference type="ChEBI" id="CHEBI:59789"/>
    </ligand>
</feature>
<accession>B3QYJ0</accession>
<dbReference type="Proteomes" id="UP000001208">
    <property type="component" value="Chromosome"/>
</dbReference>
<organism evidence="10 11">
    <name type="scientific">Chloroherpeton thalassium (strain ATCC 35110 / GB-78)</name>
    <dbReference type="NCBI Taxonomy" id="517418"/>
    <lineage>
        <taxon>Bacteria</taxon>
        <taxon>Pseudomonadati</taxon>
        <taxon>Chlorobiota</taxon>
        <taxon>Chlorobiia</taxon>
        <taxon>Chlorobiales</taxon>
        <taxon>Chloroherpetonaceae</taxon>
        <taxon>Chloroherpeton</taxon>
    </lineage>
</organism>
<dbReference type="GO" id="GO:0003723">
    <property type="term" value="F:RNA binding"/>
    <property type="evidence" value="ECO:0007669"/>
    <property type="project" value="UniProtKB-UniRule"/>
</dbReference>
<dbReference type="InterPro" id="IPR011530">
    <property type="entry name" value="rRNA_adenine_dimethylase"/>
</dbReference>
<evidence type="ECO:0000256" key="5">
    <source>
        <dbReference type="ARBA" id="ARBA00022691"/>
    </source>
</evidence>
<dbReference type="PROSITE" id="PS51689">
    <property type="entry name" value="SAM_RNA_A_N6_MT"/>
    <property type="match status" value="1"/>
</dbReference>
<evidence type="ECO:0000259" key="9">
    <source>
        <dbReference type="SMART" id="SM00650"/>
    </source>
</evidence>
<evidence type="ECO:0000313" key="11">
    <source>
        <dbReference type="Proteomes" id="UP000001208"/>
    </source>
</evidence>
<feature type="binding site" evidence="7 8">
    <location>
        <position position="21"/>
    </location>
    <ligand>
        <name>S-adenosyl-L-methionine</name>
        <dbReference type="ChEBI" id="CHEBI:59789"/>
    </ligand>
</feature>
<dbReference type="PANTHER" id="PTHR11727:SF7">
    <property type="entry name" value="DIMETHYLADENOSINE TRANSFERASE-RELATED"/>
    <property type="match status" value="1"/>
</dbReference>
<feature type="binding site" evidence="7 8">
    <location>
        <position position="109"/>
    </location>
    <ligand>
        <name>S-adenosyl-L-methionine</name>
        <dbReference type="ChEBI" id="CHEBI:59789"/>
    </ligand>
</feature>
<evidence type="ECO:0000313" key="10">
    <source>
        <dbReference type="EMBL" id="ACF13618.1"/>
    </source>
</evidence>
<sequence>MEIKYKDTAVSSKKSFGQNFLVDSNISRKIVRSAEIAEHDNVIEIGPGFGSLTKIISEVMPRFTCVELDHKLADFISREFPNVNLISDDFLKVDLAKLAETKPLTVLGNIPYAITSPILFKLIENRAHIDRAVLMMQDEVARRLTAEPKTKQYGILAVQLQAFGKPEYLFKVPKTVFKPRPEVESAVVRIDFSKPVEIKNPSEFQTFVRTAFRMRRKTLANNLKGKYDVSALAPEVLKKRAEAFSVTEFVALYEQV</sequence>
<dbReference type="HAMAP" id="MF_00607">
    <property type="entry name" value="16SrRNA_methyltr_A"/>
    <property type="match status" value="1"/>
</dbReference>
<reference evidence="10 11" key="1">
    <citation type="submission" date="2008-06" db="EMBL/GenBank/DDBJ databases">
        <title>Complete sequence of Chloroherpeton thalassium ATCC 35110.</title>
        <authorList>
            <consortium name="US DOE Joint Genome Institute"/>
            <person name="Lucas S."/>
            <person name="Copeland A."/>
            <person name="Lapidus A."/>
            <person name="Glavina del Rio T."/>
            <person name="Dalin E."/>
            <person name="Tice H."/>
            <person name="Bruce D."/>
            <person name="Goodwin L."/>
            <person name="Pitluck S."/>
            <person name="Schmutz J."/>
            <person name="Larimer F."/>
            <person name="Land M."/>
            <person name="Hauser L."/>
            <person name="Kyrpides N."/>
            <person name="Mikhailova N."/>
            <person name="Liu Z."/>
            <person name="Li T."/>
            <person name="Zhao F."/>
            <person name="Overmann J."/>
            <person name="Bryant D.A."/>
            <person name="Richardson P."/>
        </authorList>
    </citation>
    <scope>NUCLEOTIDE SEQUENCE [LARGE SCALE GENOMIC DNA]</scope>
    <source>
        <strain evidence="11">ATCC 35110 / GB-78</strain>
    </source>
</reference>
<dbReference type="PROSITE" id="PS01131">
    <property type="entry name" value="RRNA_A_DIMETH"/>
    <property type="match status" value="1"/>
</dbReference>
<keyword evidence="6 7" id="KW-0694">RNA-binding</keyword>
<name>B3QYJ0_CHLT3</name>
<dbReference type="AlphaFoldDB" id="B3QYJ0"/>
<keyword evidence="11" id="KW-1185">Reference proteome</keyword>
<dbReference type="EMBL" id="CP001100">
    <property type="protein sequence ID" value="ACF13618.1"/>
    <property type="molecule type" value="Genomic_DNA"/>
</dbReference>
<dbReference type="SUPFAM" id="SSF53335">
    <property type="entry name" value="S-adenosyl-L-methionine-dependent methyltransferases"/>
    <property type="match status" value="1"/>
</dbReference>
<feature type="binding site" evidence="7 8">
    <location>
        <position position="46"/>
    </location>
    <ligand>
        <name>S-adenosyl-L-methionine</name>
        <dbReference type="ChEBI" id="CHEBI:59789"/>
    </ligand>
</feature>
<dbReference type="HOGENOM" id="CLU_041220_0_1_10"/>
<keyword evidence="2 7" id="KW-0698">rRNA processing</keyword>
<keyword evidence="4 7" id="KW-0808">Transferase</keyword>
<keyword evidence="1 7" id="KW-0963">Cytoplasm</keyword>
<dbReference type="eggNOG" id="COG0030">
    <property type="taxonomic scope" value="Bacteria"/>
</dbReference>
<feature type="domain" description="Ribosomal RNA adenine methylase transferase N-terminal" evidence="9">
    <location>
        <begin position="26"/>
        <end position="194"/>
    </location>
</feature>
<proteinExistence type="inferred from homology"/>
<dbReference type="EC" id="2.1.1.182" evidence="7"/>
<dbReference type="RefSeq" id="WP_012499702.1">
    <property type="nucleotide sequence ID" value="NC_011026.1"/>
</dbReference>
<evidence type="ECO:0000256" key="7">
    <source>
        <dbReference type="HAMAP-Rule" id="MF_00607"/>
    </source>
</evidence>
<comment type="subcellular location">
    <subcellularLocation>
        <location evidence="7">Cytoplasm</location>
    </subcellularLocation>
</comment>
<dbReference type="GO" id="GO:0005829">
    <property type="term" value="C:cytosol"/>
    <property type="evidence" value="ECO:0007669"/>
    <property type="project" value="TreeGrafter"/>
</dbReference>
<keyword evidence="5 7" id="KW-0949">S-adenosyl-L-methionine</keyword>
<evidence type="ECO:0000256" key="3">
    <source>
        <dbReference type="ARBA" id="ARBA00022603"/>
    </source>
</evidence>
<feature type="binding site" evidence="7 8">
    <location>
        <position position="89"/>
    </location>
    <ligand>
        <name>S-adenosyl-L-methionine</name>
        <dbReference type="ChEBI" id="CHEBI:59789"/>
    </ligand>
</feature>
<evidence type="ECO:0000256" key="6">
    <source>
        <dbReference type="ARBA" id="ARBA00022884"/>
    </source>
</evidence>
<dbReference type="OrthoDB" id="9814755at2"/>
<dbReference type="GO" id="GO:0052908">
    <property type="term" value="F:16S rRNA (adenine(1518)-N(6)/adenine(1519)-N(6))-dimethyltransferase activity"/>
    <property type="evidence" value="ECO:0007669"/>
    <property type="project" value="UniProtKB-EC"/>
</dbReference>
<dbReference type="KEGG" id="cts:Ctha_1154"/>
<dbReference type="InterPro" id="IPR001737">
    <property type="entry name" value="KsgA/Erm"/>
</dbReference>
<dbReference type="InterPro" id="IPR020598">
    <property type="entry name" value="rRNA_Ade_methylase_Trfase_N"/>
</dbReference>
<evidence type="ECO:0000256" key="8">
    <source>
        <dbReference type="PROSITE-ProRule" id="PRU01026"/>
    </source>
</evidence>
<dbReference type="Gene3D" id="3.40.50.150">
    <property type="entry name" value="Vaccinia Virus protein VP39"/>
    <property type="match status" value="1"/>
</dbReference>